<dbReference type="SMART" id="SM00279">
    <property type="entry name" value="HhH2"/>
    <property type="match status" value="1"/>
</dbReference>
<organism evidence="20 21">
    <name type="scientific">Pseudomyxococcus hansupus</name>
    <dbReference type="NCBI Taxonomy" id="1297742"/>
    <lineage>
        <taxon>Bacteria</taxon>
        <taxon>Pseudomonadati</taxon>
        <taxon>Myxococcota</taxon>
        <taxon>Myxococcia</taxon>
        <taxon>Myxococcales</taxon>
        <taxon>Cystobacterineae</taxon>
        <taxon>Myxococcaceae</taxon>
        <taxon>Pseudomyxococcus</taxon>
    </lineage>
</organism>
<dbReference type="eggNOG" id="COG0749">
    <property type="taxonomic scope" value="Bacteria"/>
</dbReference>
<dbReference type="CDD" id="cd09898">
    <property type="entry name" value="H3TH_53EXO"/>
    <property type="match status" value="1"/>
</dbReference>
<dbReference type="GO" id="GO:0006261">
    <property type="term" value="P:DNA-templated DNA replication"/>
    <property type="evidence" value="ECO:0007669"/>
    <property type="project" value="UniProtKB-UniRule"/>
</dbReference>
<dbReference type="SMART" id="SM00482">
    <property type="entry name" value="POLAc"/>
    <property type="match status" value="1"/>
</dbReference>
<name>A0A0H4WW11_9BACT</name>
<reference evidence="20 21" key="1">
    <citation type="journal article" date="2016" name="PLoS ONE">
        <title>Complete Genome Sequence and Comparative Genomics of a Novel Myxobacterium Myxococcus hansupus.</title>
        <authorList>
            <person name="Sharma G."/>
            <person name="Narwani T."/>
            <person name="Subramanian S."/>
        </authorList>
    </citation>
    <scope>NUCLEOTIDE SEQUENCE [LARGE SCALE GENOMIC DNA]</scope>
    <source>
        <strain evidence="21">mixupus</strain>
    </source>
</reference>
<dbReference type="FunFam" id="1.20.1060.10:FF:000001">
    <property type="entry name" value="DNA polymerase I"/>
    <property type="match status" value="1"/>
</dbReference>
<dbReference type="PANTHER" id="PTHR10133">
    <property type="entry name" value="DNA POLYMERASE I"/>
    <property type="match status" value="1"/>
</dbReference>
<dbReference type="InterPro" id="IPR019760">
    <property type="entry name" value="DNA-dir_DNA_pol_A_CS"/>
</dbReference>
<dbReference type="InterPro" id="IPR054690">
    <property type="entry name" value="DNA_polI_exonuclease"/>
</dbReference>
<dbReference type="OrthoDB" id="9806424at2"/>
<dbReference type="InterPro" id="IPR036397">
    <property type="entry name" value="RNaseH_sf"/>
</dbReference>
<dbReference type="GO" id="GO:0003677">
    <property type="term" value="F:DNA binding"/>
    <property type="evidence" value="ECO:0007669"/>
    <property type="project" value="UniProtKB-UniRule"/>
</dbReference>
<evidence type="ECO:0000256" key="14">
    <source>
        <dbReference type="ARBA" id="ARBA00049244"/>
    </source>
</evidence>
<dbReference type="GO" id="GO:0006302">
    <property type="term" value="P:double-strand break repair"/>
    <property type="evidence" value="ECO:0007669"/>
    <property type="project" value="TreeGrafter"/>
</dbReference>
<comment type="catalytic activity">
    <reaction evidence="14 16">
        <text>DNA(n) + a 2'-deoxyribonucleoside 5'-triphosphate = DNA(n+1) + diphosphate</text>
        <dbReference type="Rhea" id="RHEA:22508"/>
        <dbReference type="Rhea" id="RHEA-COMP:17339"/>
        <dbReference type="Rhea" id="RHEA-COMP:17340"/>
        <dbReference type="ChEBI" id="CHEBI:33019"/>
        <dbReference type="ChEBI" id="CHEBI:61560"/>
        <dbReference type="ChEBI" id="CHEBI:173112"/>
        <dbReference type="EC" id="2.7.7.7"/>
    </reaction>
</comment>
<dbReference type="GO" id="GO:0003887">
    <property type="term" value="F:DNA-directed DNA polymerase activity"/>
    <property type="evidence" value="ECO:0007669"/>
    <property type="project" value="UniProtKB-UniRule"/>
</dbReference>
<evidence type="ECO:0000256" key="3">
    <source>
        <dbReference type="ARBA" id="ARBA00020311"/>
    </source>
</evidence>
<evidence type="ECO:0000256" key="4">
    <source>
        <dbReference type="ARBA" id="ARBA00022679"/>
    </source>
</evidence>
<dbReference type="InterPro" id="IPR008918">
    <property type="entry name" value="HhH2"/>
</dbReference>
<keyword evidence="21" id="KW-1185">Reference proteome</keyword>
<dbReference type="Pfam" id="PF02739">
    <property type="entry name" value="5_3_exonuc_N"/>
    <property type="match status" value="1"/>
</dbReference>
<dbReference type="CDD" id="cd09859">
    <property type="entry name" value="PIN_53EXO"/>
    <property type="match status" value="1"/>
</dbReference>
<evidence type="ECO:0000256" key="9">
    <source>
        <dbReference type="ARBA" id="ARBA00022801"/>
    </source>
</evidence>
<protein>
    <recommendedName>
        <fullName evidence="3 15">DNA polymerase I</fullName>
        <ecNumber evidence="2 15">2.7.7.7</ecNumber>
    </recommendedName>
</protein>
<dbReference type="Pfam" id="PF00476">
    <property type="entry name" value="DNA_pol_A"/>
    <property type="match status" value="1"/>
</dbReference>
<feature type="domain" description="DNA-directed DNA polymerase family A palm" evidence="19">
    <location>
        <begin position="667"/>
        <end position="873"/>
    </location>
</feature>
<dbReference type="Gene3D" id="3.30.70.370">
    <property type="match status" value="1"/>
</dbReference>
<dbReference type="InterPro" id="IPR018320">
    <property type="entry name" value="DNA_polymerase_1"/>
</dbReference>
<evidence type="ECO:0000259" key="17">
    <source>
        <dbReference type="SMART" id="SM00474"/>
    </source>
</evidence>
<evidence type="ECO:0000256" key="7">
    <source>
        <dbReference type="ARBA" id="ARBA00022722"/>
    </source>
</evidence>
<dbReference type="InterPro" id="IPR029060">
    <property type="entry name" value="PIN-like_dom_sf"/>
</dbReference>
<dbReference type="PANTHER" id="PTHR10133:SF27">
    <property type="entry name" value="DNA POLYMERASE NU"/>
    <property type="match status" value="1"/>
</dbReference>
<dbReference type="InterPro" id="IPR002421">
    <property type="entry name" value="5-3_exonuclease"/>
</dbReference>
<dbReference type="InterPro" id="IPR012337">
    <property type="entry name" value="RNaseH-like_sf"/>
</dbReference>
<dbReference type="CDD" id="cd08637">
    <property type="entry name" value="DNA_pol_A_pol_I_C"/>
    <property type="match status" value="1"/>
</dbReference>
<dbReference type="Pfam" id="PF01367">
    <property type="entry name" value="5_3_exonuc"/>
    <property type="match status" value="1"/>
</dbReference>
<sequence length="909" mass="99521">MVDTSPSRSAPTLVLIDASGFIFRAYHAIPPLTTSKGVQTNAVLGFTRMVLKALRELKPSHVALAFDKESRTERQKIDPTYKANREGPPEDLIPQFALIRRVVEAINVPVLEVAGWEADDVIGTLAVKAKQEGFCVQVVTGDKDFVQIVDDDVRLYDPMKDVHTLPADVKARLGIEPGQMRDYLALIGDAVDNVPKVPGIGPKTATELIQQFGNVETLLERLEEVKKPKIRENIASHRESLLRAKQLVTFKTDLPLDVGMADLARRPLDAQRSRELFTELEFFALLKELPAQDGAAAGAPEVAKEKPAPLTVTPRLVGTEEELAPLANAVREAGAVSLIPAYEGAPFGAKLVGLALALPDGQTAYVPLRHAQLGVTQVKPDAFTTAFRAVLEDAAVKKGGHDLKALSLVLANDGITLRGAHDDVELLSYLLNPSRREHALVDLSRERLFTELPPLPAAAEGKRGKKDRALADHTVEEVATGFAIRAEAARRLAPELWKELEVAKLADLARDLELPLLPLLAQMEQRGVLLDTAELSRTSVKVDAAVETQVKEVYRHAGREFNIGSNPQLVDVLFNELKLPIIKKGKTGPSADQEVLEKLSEEHPLPGAIIEYRSLSKLKSTYLDTLPTLVAADGRIHTTYHQAATATGRLSSTDPNLQNIPVRTELGREIRRAFVAAEGHQLVSADYSQVELRLLAHIADDAVLIEAFRHDEDIHTRTAAEVFGVPTDKVDREQRRVAKMVNFGIAYGLSPHGLSARLGIAQDVARDIIERYFIRYAGIKRYLEETVSVARKTGYVETLYGRRRYMADLNSKNRGVAQAAERAAINMPIQGTAADLIKKAMLAVDAALTAQKLRTRMLLQVHDELLFEAPDAEVEQVKALAVQAMSSVADLKVPLKVDVGAGRSWADAH</sequence>
<keyword evidence="13 16" id="KW-0234">DNA repair</keyword>
<dbReference type="GO" id="GO:0008409">
    <property type="term" value="F:5'-3' exonuclease activity"/>
    <property type="evidence" value="ECO:0007669"/>
    <property type="project" value="InterPro"/>
</dbReference>
<evidence type="ECO:0000259" key="18">
    <source>
        <dbReference type="SMART" id="SM00475"/>
    </source>
</evidence>
<evidence type="ECO:0000256" key="8">
    <source>
        <dbReference type="ARBA" id="ARBA00022763"/>
    </source>
</evidence>
<comment type="similarity">
    <text evidence="1 16">Belongs to the DNA polymerase type-A family.</text>
</comment>
<keyword evidence="4 16" id="KW-0808">Transferase</keyword>
<dbReference type="InterPro" id="IPR043502">
    <property type="entry name" value="DNA/RNA_pol_sf"/>
</dbReference>
<dbReference type="InterPro" id="IPR020045">
    <property type="entry name" value="DNA_polI_H3TH"/>
</dbReference>
<dbReference type="AlphaFoldDB" id="A0A0H4WW11"/>
<accession>A0A0H4WW11</accession>
<keyword evidence="10" id="KW-0269">Exonuclease</keyword>
<keyword evidence="9" id="KW-0378">Hydrolase</keyword>
<evidence type="ECO:0000259" key="19">
    <source>
        <dbReference type="SMART" id="SM00482"/>
    </source>
</evidence>
<dbReference type="Gene3D" id="3.40.50.1010">
    <property type="entry name" value="5'-nuclease"/>
    <property type="match status" value="1"/>
</dbReference>
<dbReference type="InterPro" id="IPR002298">
    <property type="entry name" value="DNA_polymerase_A"/>
</dbReference>
<dbReference type="STRING" id="1297742.A176_003901"/>
<dbReference type="InterPro" id="IPR002562">
    <property type="entry name" value="3'-5'_exonuclease_dom"/>
</dbReference>
<keyword evidence="8 16" id="KW-0227">DNA damage</keyword>
<gene>
    <name evidence="16" type="primary">polA</name>
    <name evidence="20" type="ORF">A176_003901</name>
</gene>
<dbReference type="SMART" id="SM00475">
    <property type="entry name" value="53EXOc"/>
    <property type="match status" value="1"/>
</dbReference>
<keyword evidence="11 16" id="KW-0239">DNA-directed DNA polymerase</keyword>
<dbReference type="PRINTS" id="PR00868">
    <property type="entry name" value="DNAPOLI"/>
</dbReference>
<dbReference type="InterPro" id="IPR020046">
    <property type="entry name" value="5-3_exonucl_a-hlix_arch_N"/>
</dbReference>
<dbReference type="eggNOG" id="COG0258">
    <property type="taxonomic scope" value="Bacteria"/>
</dbReference>
<dbReference type="FunFam" id="1.10.150.20:FF:000003">
    <property type="entry name" value="DNA polymerase I"/>
    <property type="match status" value="1"/>
</dbReference>
<keyword evidence="7" id="KW-0540">Nuclease</keyword>
<dbReference type="CDD" id="cd06140">
    <property type="entry name" value="DNA_polA_I_Bacillus_like_exo"/>
    <property type="match status" value="1"/>
</dbReference>
<dbReference type="Pfam" id="PF22619">
    <property type="entry name" value="DNA_polI_exo1"/>
    <property type="match status" value="1"/>
</dbReference>
<feature type="domain" description="3'-5' exonuclease" evidence="17">
    <location>
        <begin position="314"/>
        <end position="501"/>
    </location>
</feature>
<dbReference type="RefSeq" id="WP_002640675.1">
    <property type="nucleotide sequence ID" value="NZ_CP012109.1"/>
</dbReference>
<dbReference type="Proteomes" id="UP000009026">
    <property type="component" value="Chromosome"/>
</dbReference>
<dbReference type="EMBL" id="CP012109">
    <property type="protein sequence ID" value="AKQ66989.1"/>
    <property type="molecule type" value="Genomic_DNA"/>
</dbReference>
<dbReference type="Gene3D" id="1.10.150.20">
    <property type="entry name" value="5' to 3' exonuclease, C-terminal subdomain"/>
    <property type="match status" value="2"/>
</dbReference>
<evidence type="ECO:0000256" key="6">
    <source>
        <dbReference type="ARBA" id="ARBA00022705"/>
    </source>
</evidence>
<dbReference type="Gene3D" id="3.30.420.10">
    <property type="entry name" value="Ribonuclease H-like superfamily/Ribonuclease H"/>
    <property type="match status" value="1"/>
</dbReference>
<dbReference type="Gene3D" id="1.20.1060.10">
    <property type="entry name" value="Taq DNA Polymerase, Chain T, domain 4"/>
    <property type="match status" value="1"/>
</dbReference>
<evidence type="ECO:0000256" key="13">
    <source>
        <dbReference type="ARBA" id="ARBA00023204"/>
    </source>
</evidence>
<dbReference type="SUPFAM" id="SSF47807">
    <property type="entry name" value="5' to 3' exonuclease, C-terminal subdomain"/>
    <property type="match status" value="1"/>
</dbReference>
<dbReference type="EC" id="2.7.7.7" evidence="2 15"/>
<dbReference type="SUPFAM" id="SSF88723">
    <property type="entry name" value="PIN domain-like"/>
    <property type="match status" value="1"/>
</dbReference>
<keyword evidence="12 16" id="KW-0238">DNA-binding</keyword>
<keyword evidence="6 16" id="KW-0235">DNA replication</keyword>
<keyword evidence="5 16" id="KW-0548">Nucleotidyltransferase</keyword>
<dbReference type="SMART" id="SM00474">
    <property type="entry name" value="35EXOc"/>
    <property type="match status" value="1"/>
</dbReference>
<dbReference type="PATRIC" id="fig|1297742.4.peg.3943"/>
<evidence type="ECO:0000313" key="21">
    <source>
        <dbReference type="Proteomes" id="UP000009026"/>
    </source>
</evidence>
<evidence type="ECO:0000256" key="12">
    <source>
        <dbReference type="ARBA" id="ARBA00023125"/>
    </source>
</evidence>
<evidence type="ECO:0000256" key="5">
    <source>
        <dbReference type="ARBA" id="ARBA00022695"/>
    </source>
</evidence>
<evidence type="ECO:0000256" key="15">
    <source>
        <dbReference type="NCBIfam" id="TIGR00593"/>
    </source>
</evidence>
<dbReference type="SUPFAM" id="SSF56672">
    <property type="entry name" value="DNA/RNA polymerases"/>
    <property type="match status" value="1"/>
</dbReference>
<dbReference type="GO" id="GO:0008408">
    <property type="term" value="F:3'-5' exonuclease activity"/>
    <property type="evidence" value="ECO:0007669"/>
    <property type="project" value="InterPro"/>
</dbReference>
<dbReference type="SUPFAM" id="SSF53098">
    <property type="entry name" value="Ribonuclease H-like"/>
    <property type="match status" value="1"/>
</dbReference>
<evidence type="ECO:0000256" key="11">
    <source>
        <dbReference type="ARBA" id="ARBA00022932"/>
    </source>
</evidence>
<dbReference type="NCBIfam" id="NF004397">
    <property type="entry name" value="PRK05755.1"/>
    <property type="match status" value="1"/>
</dbReference>
<dbReference type="NCBIfam" id="TIGR00593">
    <property type="entry name" value="pola"/>
    <property type="match status" value="1"/>
</dbReference>
<dbReference type="FunFam" id="1.10.150.20:FF:000002">
    <property type="entry name" value="DNA polymerase I"/>
    <property type="match status" value="1"/>
</dbReference>
<dbReference type="InterPro" id="IPR001098">
    <property type="entry name" value="DNA-dir_DNA_pol_A_palm_dom"/>
</dbReference>
<dbReference type="InterPro" id="IPR036279">
    <property type="entry name" value="5-3_exonuclease_C_sf"/>
</dbReference>
<evidence type="ECO:0000256" key="1">
    <source>
        <dbReference type="ARBA" id="ARBA00007705"/>
    </source>
</evidence>
<proteinExistence type="inferred from homology"/>
<evidence type="ECO:0000256" key="2">
    <source>
        <dbReference type="ARBA" id="ARBA00012417"/>
    </source>
</evidence>
<evidence type="ECO:0000256" key="16">
    <source>
        <dbReference type="RuleBase" id="RU004460"/>
    </source>
</evidence>
<feature type="domain" description="5'-3' exonuclease" evidence="18">
    <location>
        <begin position="10"/>
        <end position="266"/>
    </location>
</feature>
<dbReference type="PROSITE" id="PS00447">
    <property type="entry name" value="DNA_POLYMERASE_A"/>
    <property type="match status" value="1"/>
</dbReference>
<evidence type="ECO:0000313" key="20">
    <source>
        <dbReference type="EMBL" id="AKQ66989.1"/>
    </source>
</evidence>
<dbReference type="KEGG" id="mym:A176_003901"/>
<evidence type="ECO:0000256" key="10">
    <source>
        <dbReference type="ARBA" id="ARBA00022839"/>
    </source>
</evidence>